<evidence type="ECO:0000256" key="2">
    <source>
        <dbReference type="SAM" id="Phobius"/>
    </source>
</evidence>
<feature type="transmembrane region" description="Helical" evidence="2">
    <location>
        <begin position="21"/>
        <end position="38"/>
    </location>
</feature>
<evidence type="ECO:0000256" key="1">
    <source>
        <dbReference type="ARBA" id="ARBA00022801"/>
    </source>
</evidence>
<dbReference type="GO" id="GO:0016787">
    <property type="term" value="F:hydrolase activity"/>
    <property type="evidence" value="ECO:0007669"/>
    <property type="project" value="UniProtKB-KW"/>
</dbReference>
<organism evidence="4 5">
    <name type="scientific">Aquibium carbonis</name>
    <dbReference type="NCBI Taxonomy" id="2495581"/>
    <lineage>
        <taxon>Bacteria</taxon>
        <taxon>Pseudomonadati</taxon>
        <taxon>Pseudomonadota</taxon>
        <taxon>Alphaproteobacteria</taxon>
        <taxon>Hyphomicrobiales</taxon>
        <taxon>Phyllobacteriaceae</taxon>
        <taxon>Aquibium</taxon>
    </lineage>
</organism>
<feature type="domain" description="AB hydrolase-1" evidence="3">
    <location>
        <begin position="23"/>
        <end position="114"/>
    </location>
</feature>
<dbReference type="RefSeq" id="WP_126701026.1">
    <property type="nucleotide sequence ID" value="NZ_RWKW01000057.1"/>
</dbReference>
<dbReference type="InterPro" id="IPR000073">
    <property type="entry name" value="AB_hydrolase_1"/>
</dbReference>
<dbReference type="AlphaFoldDB" id="A0A429YV12"/>
<dbReference type="OrthoDB" id="9815441at2"/>
<keyword evidence="1 4" id="KW-0378">Hydrolase</keyword>
<keyword evidence="2" id="KW-0812">Transmembrane</keyword>
<dbReference type="Gene3D" id="3.40.50.1820">
    <property type="entry name" value="alpha/beta hydrolase"/>
    <property type="match status" value="2"/>
</dbReference>
<dbReference type="PANTHER" id="PTHR43798:SF31">
    <property type="entry name" value="AB HYDROLASE SUPERFAMILY PROTEIN YCLE"/>
    <property type="match status" value="1"/>
</dbReference>
<dbReference type="GO" id="GO:0016020">
    <property type="term" value="C:membrane"/>
    <property type="evidence" value="ECO:0007669"/>
    <property type="project" value="TreeGrafter"/>
</dbReference>
<evidence type="ECO:0000259" key="3">
    <source>
        <dbReference type="Pfam" id="PF00561"/>
    </source>
</evidence>
<dbReference type="InterPro" id="IPR029058">
    <property type="entry name" value="AB_hydrolase_fold"/>
</dbReference>
<evidence type="ECO:0000313" key="5">
    <source>
        <dbReference type="Proteomes" id="UP000278398"/>
    </source>
</evidence>
<dbReference type="SUPFAM" id="SSF53474">
    <property type="entry name" value="alpha/beta-Hydrolases"/>
    <property type="match status" value="2"/>
</dbReference>
<proteinExistence type="predicted"/>
<comment type="caution">
    <text evidence="4">The sequence shown here is derived from an EMBL/GenBank/DDBJ whole genome shotgun (WGS) entry which is preliminary data.</text>
</comment>
<name>A0A429YV12_9HYPH</name>
<accession>A0A429YV12</accession>
<keyword evidence="5" id="KW-1185">Reference proteome</keyword>
<dbReference type="EMBL" id="RWKW01000057">
    <property type="protein sequence ID" value="RST85315.1"/>
    <property type="molecule type" value="Genomic_DNA"/>
</dbReference>
<evidence type="ECO:0000313" key="4">
    <source>
        <dbReference type="EMBL" id="RST85315.1"/>
    </source>
</evidence>
<sequence>MRRGYLRIGDRHVHYRRTGRGSAVILLHASPVSGAMFLEQLAVFGRHFDAIAIDTPGYGLSTPLDHQKPEIADYADAVVETLDALGLDRAILHGRHTGASIAVETARRHPSRVALALCDGYPVFTSGESERYLTQYLVPVEPQWDGSHLAFWWLRYRDQHVFWPWDLQQTAYRADTDLPDVNFLHRGFTQIMMAGDGYRTAYAAAFRHDSIPALKETRTPVMLTARPGDSLYAVFATVPEFHPKRELPRDTIEAAHAEVAIMQTVPASTGSEPSSPSWRDAQPDGRFMLPCGEGTLHARLFGTPDGRPPLVVVAPLPGGIGGIEDDLSEIARSWPVLAVEAPGQADSETGDPGSIQTSAAWIRQALDAFGCPIRAVMGWEGSAALALEMAAATGATAFLVDPPAVPPALRSEFLDRYTADLTPHVDGRHVPVAWSLVRDERLWAPFYERVRSAALPSVSGLDAALLHRKAVDLFKQPTMLAPALAQLWRYPLAERLAERRADTIVFAMPQDRFARLCVDGLSRRSVDGFTSLGAVVADALSRRSA</sequence>
<dbReference type="Pfam" id="PF00561">
    <property type="entry name" value="Abhydrolase_1"/>
    <property type="match status" value="1"/>
</dbReference>
<gene>
    <name evidence="4" type="ORF">EJC49_16460</name>
</gene>
<dbReference type="PANTHER" id="PTHR43798">
    <property type="entry name" value="MONOACYLGLYCEROL LIPASE"/>
    <property type="match status" value="1"/>
</dbReference>
<dbReference type="InterPro" id="IPR050266">
    <property type="entry name" value="AB_hydrolase_sf"/>
</dbReference>
<keyword evidence="2" id="KW-1133">Transmembrane helix</keyword>
<keyword evidence="2" id="KW-0472">Membrane</keyword>
<protein>
    <submittedName>
        <fullName evidence="4">Alpha/beta hydrolase</fullName>
    </submittedName>
</protein>
<reference evidence="4 5" key="1">
    <citation type="submission" date="2018-12" db="EMBL/GenBank/DDBJ databases">
        <title>Mesorhizobium carbonis sp. nov., isolated from coal mine water.</title>
        <authorList>
            <person name="Xin W."/>
            <person name="Xu Z."/>
            <person name="Xiang F."/>
            <person name="Zhang J."/>
            <person name="Xi L."/>
            <person name="Liu J."/>
        </authorList>
    </citation>
    <scope>NUCLEOTIDE SEQUENCE [LARGE SCALE GENOMIC DNA]</scope>
    <source>
        <strain evidence="4 5">B2.3</strain>
    </source>
</reference>
<dbReference type="Proteomes" id="UP000278398">
    <property type="component" value="Unassembled WGS sequence"/>
</dbReference>